<sequence>MANSPTQEETRTFPLHSAARAGDIETLNRLLADGHKVDELNWAGVTALHEACLQGHTEVVTKLLDVGANIDIQTAAVENEQYDVAYHLTERGARVDIKDERSAKNKSSSYKMTQLFSLYISSSASNSPSTAPDVSQTDDFKHAATPERLKLQRKDTPIFLFPNAGEKYTETTYEVPGLGKHHYVGTVDINNKKTGRGELHYPNNTSYEGEFLDDKRHGFGKFMITKSPDGQLYVAIGQWHDNYPCEDVLWKMTQGQWHYFGFISFPRQKRKNSKREEILIEMHHLQKHKQGELHDTKSNFKYFGSFCQDKRSGFGVCTFGNADRYYGKWKEDLIHGFGKFSKGRKKGKGTLYTSSGDSIDGMWDGDKITAATYSRGTCESCPTSMLHDAATQITSCLRRRENEGVISRPYDTMCSFLNPSKGPQTTEKWRQYFVLHKEQWDRNVSVIFNSIEKSESKNADVNGLYFEVMWGKEDGNTILRKTANSLLLHAKDDVKSFVDFIDSLLSDFFMEAFNILIVKNKNDKKRVDMLTQQRVDACHMVPSSVVRHVLAKAHNTIFPLYEIYYEESDLIVNQCIESITSECTLQRMGVHRRFIPDHEETPYNESILLLEKLNQERTVSNKLSVLSNVRKLMLMEIRNIRKANKIEDLNKQNVIYSDEMRQEDDSWQPGADDCVGVYSYVFLKSRVRNHYAQFHYINDWMHEEMHSQPVAHTLAFYEGFLEYVKDLDPNLVTEEGEFVNVQTIARSLERSIQKAKSVQKETHTFIHWIPALLSRIGLDAGGLRIRSQDQTPSSPSTTCVVASLVITEPELSKNLIKNFEVVEQIVSDCYSCLGFDIKKRLQKDSGQPQIIVEFGRTYPSHVYSQLGLLMTRFIRFDLEE</sequence>
<dbReference type="PROSITE" id="PS50088">
    <property type="entry name" value="ANK_REPEAT"/>
    <property type="match status" value="2"/>
</dbReference>
<dbReference type="PROSITE" id="PS50297">
    <property type="entry name" value="ANK_REP_REGION"/>
    <property type="match status" value="1"/>
</dbReference>
<evidence type="ECO:0000313" key="4">
    <source>
        <dbReference type="EMBL" id="KAL0476889.1"/>
    </source>
</evidence>
<dbReference type="InterPro" id="IPR003409">
    <property type="entry name" value="MORN"/>
</dbReference>
<dbReference type="Pfam" id="PF02493">
    <property type="entry name" value="MORN"/>
    <property type="match status" value="4"/>
</dbReference>
<dbReference type="PANTHER" id="PTHR23084">
    <property type="entry name" value="PHOSPHATIDYLINOSITOL-4-PHOSPHATE 5-KINASE RELATED"/>
    <property type="match status" value="1"/>
</dbReference>
<dbReference type="PANTHER" id="PTHR23084:SF262">
    <property type="entry name" value="FYVE-TYPE DOMAIN-CONTAINING PROTEIN"/>
    <property type="match status" value="1"/>
</dbReference>
<evidence type="ECO:0000256" key="1">
    <source>
        <dbReference type="ARBA" id="ARBA00022737"/>
    </source>
</evidence>
<feature type="repeat" description="ANK" evidence="2">
    <location>
        <begin position="43"/>
        <end position="75"/>
    </location>
</feature>
<dbReference type="InterPro" id="IPR036770">
    <property type="entry name" value="Ankyrin_rpt-contain_sf"/>
</dbReference>
<dbReference type="SMART" id="SM00698">
    <property type="entry name" value="MORN"/>
    <property type="match status" value="4"/>
</dbReference>
<evidence type="ECO:0000313" key="5">
    <source>
        <dbReference type="Proteomes" id="UP001431209"/>
    </source>
</evidence>
<keyword evidence="2" id="KW-0040">ANK repeat</keyword>
<dbReference type="SMART" id="SM00248">
    <property type="entry name" value="ANK"/>
    <property type="match status" value="2"/>
</dbReference>
<dbReference type="PROSITE" id="PS51205">
    <property type="entry name" value="VPS9"/>
    <property type="match status" value="1"/>
</dbReference>
<comment type="caution">
    <text evidence="4">The sequence shown here is derived from an EMBL/GenBank/DDBJ whole genome shotgun (WGS) entry which is preliminary data.</text>
</comment>
<dbReference type="SUPFAM" id="SSF82185">
    <property type="entry name" value="Histone H3 K4-specific methyltransferase SET7/9 N-terminal domain"/>
    <property type="match status" value="2"/>
</dbReference>
<feature type="repeat" description="ANK" evidence="2">
    <location>
        <begin position="10"/>
        <end position="42"/>
    </location>
</feature>
<dbReference type="SUPFAM" id="SSF109993">
    <property type="entry name" value="VPS9 domain"/>
    <property type="match status" value="1"/>
</dbReference>
<dbReference type="SUPFAM" id="SSF48403">
    <property type="entry name" value="Ankyrin repeat"/>
    <property type="match status" value="1"/>
</dbReference>
<dbReference type="Pfam" id="PF12796">
    <property type="entry name" value="Ank_2"/>
    <property type="match status" value="1"/>
</dbReference>
<gene>
    <name evidence="4" type="ORF">AKO1_005619</name>
</gene>
<dbReference type="InterPro" id="IPR002110">
    <property type="entry name" value="Ankyrin_rpt"/>
</dbReference>
<dbReference type="Pfam" id="PF02204">
    <property type="entry name" value="VPS9"/>
    <property type="match status" value="1"/>
</dbReference>
<evidence type="ECO:0000256" key="2">
    <source>
        <dbReference type="PROSITE-ProRule" id="PRU00023"/>
    </source>
</evidence>
<protein>
    <submittedName>
        <fullName evidence="4">ARC3</fullName>
    </submittedName>
</protein>
<dbReference type="Gene3D" id="1.20.1050.80">
    <property type="entry name" value="VPS9 domain"/>
    <property type="match status" value="1"/>
</dbReference>
<dbReference type="InterPro" id="IPR037191">
    <property type="entry name" value="VPS9_dom_sf"/>
</dbReference>
<proteinExistence type="predicted"/>
<name>A0AAW2YIL6_9EUKA</name>
<organism evidence="4 5">
    <name type="scientific">Acrasis kona</name>
    <dbReference type="NCBI Taxonomy" id="1008807"/>
    <lineage>
        <taxon>Eukaryota</taxon>
        <taxon>Discoba</taxon>
        <taxon>Heterolobosea</taxon>
        <taxon>Tetramitia</taxon>
        <taxon>Eutetramitia</taxon>
        <taxon>Acrasidae</taxon>
        <taxon>Acrasis</taxon>
    </lineage>
</organism>
<evidence type="ECO:0000259" key="3">
    <source>
        <dbReference type="PROSITE" id="PS51205"/>
    </source>
</evidence>
<dbReference type="EMBL" id="JAOPGA020000108">
    <property type="protein sequence ID" value="KAL0476889.1"/>
    <property type="molecule type" value="Genomic_DNA"/>
</dbReference>
<keyword evidence="5" id="KW-1185">Reference proteome</keyword>
<dbReference type="Gene3D" id="2.20.110.10">
    <property type="entry name" value="Histone H3 K4-specific methyltransferase SET7/9 N-terminal domain"/>
    <property type="match status" value="1"/>
</dbReference>
<reference evidence="4 5" key="1">
    <citation type="submission" date="2024-03" db="EMBL/GenBank/DDBJ databases">
        <title>The Acrasis kona genome and developmental transcriptomes reveal deep origins of eukaryotic multicellular pathways.</title>
        <authorList>
            <person name="Sheikh S."/>
            <person name="Fu C.-J."/>
            <person name="Brown M.W."/>
            <person name="Baldauf S.L."/>
        </authorList>
    </citation>
    <scope>NUCLEOTIDE SEQUENCE [LARGE SCALE GENOMIC DNA]</scope>
    <source>
        <strain evidence="4 5">ATCC MYA-3509</strain>
    </source>
</reference>
<dbReference type="Gene3D" id="1.25.40.20">
    <property type="entry name" value="Ankyrin repeat-containing domain"/>
    <property type="match status" value="1"/>
</dbReference>
<keyword evidence="1" id="KW-0677">Repeat</keyword>
<dbReference type="AlphaFoldDB" id="A0AAW2YIL6"/>
<accession>A0AAW2YIL6</accession>
<dbReference type="InterPro" id="IPR003123">
    <property type="entry name" value="VPS9"/>
</dbReference>
<feature type="domain" description="VPS9" evidence="3">
    <location>
        <begin position="566"/>
        <end position="733"/>
    </location>
</feature>
<dbReference type="Proteomes" id="UP001431209">
    <property type="component" value="Unassembled WGS sequence"/>
</dbReference>